<name>A0A2M4C6X1_9DIPT</name>
<evidence type="ECO:0000313" key="1">
    <source>
        <dbReference type="EMBL" id="MBW61064.1"/>
    </source>
</evidence>
<proteinExistence type="predicted"/>
<sequence length="130" mass="14280">MAGFGFLVEVVAQIAFAFTLTPRNAVVVEADELPLGAGSFGVYLVAFVILWPENHPTVADFRRLAQTPALFWYGTPSGTVCDRGKILSKLARASLEQLVALFRQRRLGRSWGTPALGRRTETRRSGTDRA</sequence>
<accession>A0A2M4C6X1</accession>
<dbReference type="EMBL" id="GGFJ01011923">
    <property type="protein sequence ID" value="MBW61064.1"/>
    <property type="molecule type" value="Transcribed_RNA"/>
</dbReference>
<organism evidence="1">
    <name type="scientific">Anopheles marajoara</name>
    <dbReference type="NCBI Taxonomy" id="58244"/>
    <lineage>
        <taxon>Eukaryota</taxon>
        <taxon>Metazoa</taxon>
        <taxon>Ecdysozoa</taxon>
        <taxon>Arthropoda</taxon>
        <taxon>Hexapoda</taxon>
        <taxon>Insecta</taxon>
        <taxon>Pterygota</taxon>
        <taxon>Neoptera</taxon>
        <taxon>Endopterygota</taxon>
        <taxon>Diptera</taxon>
        <taxon>Nematocera</taxon>
        <taxon>Culicoidea</taxon>
        <taxon>Culicidae</taxon>
        <taxon>Anophelinae</taxon>
        <taxon>Anopheles</taxon>
    </lineage>
</organism>
<dbReference type="AlphaFoldDB" id="A0A2M4C6X1"/>
<reference evidence="1" key="1">
    <citation type="submission" date="2018-01" db="EMBL/GenBank/DDBJ databases">
        <title>An insight into the sialome of Amazonian anophelines.</title>
        <authorList>
            <person name="Ribeiro J.M."/>
            <person name="Scarpassa V."/>
            <person name="Calvo E."/>
        </authorList>
    </citation>
    <scope>NUCLEOTIDE SEQUENCE</scope>
    <source>
        <tissue evidence="1">Salivary glands</tissue>
    </source>
</reference>
<protein>
    <submittedName>
        <fullName evidence="1">Putative secreted protein</fullName>
    </submittedName>
</protein>